<organism evidence="1 2">
    <name type="scientific">Vaccinium darrowii</name>
    <dbReference type="NCBI Taxonomy" id="229202"/>
    <lineage>
        <taxon>Eukaryota</taxon>
        <taxon>Viridiplantae</taxon>
        <taxon>Streptophyta</taxon>
        <taxon>Embryophyta</taxon>
        <taxon>Tracheophyta</taxon>
        <taxon>Spermatophyta</taxon>
        <taxon>Magnoliopsida</taxon>
        <taxon>eudicotyledons</taxon>
        <taxon>Gunneridae</taxon>
        <taxon>Pentapetalae</taxon>
        <taxon>asterids</taxon>
        <taxon>Ericales</taxon>
        <taxon>Ericaceae</taxon>
        <taxon>Vaccinioideae</taxon>
        <taxon>Vaccinieae</taxon>
        <taxon>Vaccinium</taxon>
    </lineage>
</organism>
<sequence length="213" mass="23637">MLSAEQNRLILGIVGDVTSLALFLSPFPTVYEIWKKKAVEDFKPDPNIAMVMNCIFWVFYGITTPGNITVIIVNSIGLALALSYLAVFMFYCKPQRCKILLYLGAEVVLTAVIVCVTLLVLHDEKHRSILVGVCSVAFGLILYSSPITIMTGNGLGAMCSLSQLALYWWYYGTPESRASREKNKKISNGCWGRRSTDIESNKPSKPEVQLSQV</sequence>
<evidence type="ECO:0000313" key="2">
    <source>
        <dbReference type="Proteomes" id="UP000828048"/>
    </source>
</evidence>
<reference evidence="1 2" key="1">
    <citation type="journal article" date="2021" name="Hortic Res">
        <title>High-quality reference genome and annotation aids understanding of berry development for evergreen blueberry (Vaccinium darrowii).</title>
        <authorList>
            <person name="Yu J."/>
            <person name="Hulse-Kemp A.M."/>
            <person name="Babiker E."/>
            <person name="Staton M."/>
        </authorList>
    </citation>
    <scope>NUCLEOTIDE SEQUENCE [LARGE SCALE GENOMIC DNA]</scope>
    <source>
        <strain evidence="2">cv. NJ 8807/NJ 8810</strain>
        <tissue evidence="1">Young leaf</tissue>
    </source>
</reference>
<evidence type="ECO:0000313" key="1">
    <source>
        <dbReference type="EMBL" id="KAH7850606.1"/>
    </source>
</evidence>
<proteinExistence type="predicted"/>
<keyword evidence="2" id="KW-1185">Reference proteome</keyword>
<dbReference type="EMBL" id="CM037158">
    <property type="protein sequence ID" value="KAH7850606.1"/>
    <property type="molecule type" value="Genomic_DNA"/>
</dbReference>
<name>A0ACB7YB78_9ERIC</name>
<accession>A0ACB7YB78</accession>
<comment type="caution">
    <text evidence="1">The sequence shown here is derived from an EMBL/GenBank/DDBJ whole genome shotgun (WGS) entry which is preliminary data.</text>
</comment>
<protein>
    <submittedName>
        <fullName evidence="1">Uncharacterized protein</fullName>
    </submittedName>
</protein>
<gene>
    <name evidence="1" type="ORF">Vadar_000381</name>
</gene>
<dbReference type="Proteomes" id="UP000828048">
    <property type="component" value="Chromosome 8"/>
</dbReference>